<evidence type="ECO:0000256" key="4">
    <source>
        <dbReference type="ARBA" id="ARBA00023242"/>
    </source>
</evidence>
<evidence type="ECO:0000256" key="3">
    <source>
        <dbReference type="ARBA" id="ARBA00022517"/>
    </source>
</evidence>
<evidence type="ECO:0000313" key="7">
    <source>
        <dbReference type="EMBL" id="GFU24688.1"/>
    </source>
</evidence>
<dbReference type="Pfam" id="PF01798">
    <property type="entry name" value="Nop"/>
    <property type="match status" value="1"/>
</dbReference>
<dbReference type="GO" id="GO:0042254">
    <property type="term" value="P:ribosome biogenesis"/>
    <property type="evidence" value="ECO:0007669"/>
    <property type="project" value="UniProtKB-KW"/>
</dbReference>
<comment type="subcellular location">
    <subcellularLocation>
        <location evidence="1">Nucleus</location>
        <location evidence="1">Nucleolus</location>
    </subcellularLocation>
</comment>
<dbReference type="InterPro" id="IPR012976">
    <property type="entry name" value="NOSIC"/>
</dbReference>
<dbReference type="InterPro" id="IPR045056">
    <property type="entry name" value="Nop56/Nop58"/>
</dbReference>
<feature type="domain" description="Nop" evidence="6">
    <location>
        <begin position="283"/>
        <end position="400"/>
    </location>
</feature>
<feature type="compositionally biased region" description="Basic and acidic residues" evidence="5">
    <location>
        <begin position="456"/>
        <end position="470"/>
    </location>
</feature>
<feature type="region of interest" description="Disordered" evidence="5">
    <location>
        <begin position="430"/>
        <end position="470"/>
    </location>
</feature>
<gene>
    <name evidence="7" type="primary">Nop58</name>
    <name evidence="7" type="ORF">NPIL_88561</name>
</gene>
<dbReference type="InterPro" id="IPR012974">
    <property type="entry name" value="NOP58/56_N"/>
</dbReference>
<dbReference type="PANTHER" id="PTHR10894:SF1">
    <property type="entry name" value="NUCLEOLAR PROTEIN 58"/>
    <property type="match status" value="1"/>
</dbReference>
<protein>
    <submittedName>
        <fullName evidence="7">Nucleolar protein 58</fullName>
    </submittedName>
</protein>
<feature type="compositionally biased region" description="Basic residues" evidence="5">
    <location>
        <begin position="438"/>
        <end position="448"/>
    </location>
</feature>
<comment type="caution">
    <text evidence="7">The sequence shown here is derived from an EMBL/GenBank/DDBJ whole genome shotgun (WGS) entry which is preliminary data.</text>
</comment>
<keyword evidence="3" id="KW-0690">Ribosome biogenesis</keyword>
<dbReference type="EMBL" id="BMAW01081477">
    <property type="protein sequence ID" value="GFU24688.1"/>
    <property type="molecule type" value="Genomic_DNA"/>
</dbReference>
<dbReference type="Proteomes" id="UP000887013">
    <property type="component" value="Unassembled WGS sequence"/>
</dbReference>
<dbReference type="SUPFAM" id="SSF89124">
    <property type="entry name" value="Nop domain"/>
    <property type="match status" value="1"/>
</dbReference>
<dbReference type="InterPro" id="IPR042239">
    <property type="entry name" value="Nop_C"/>
</dbReference>
<evidence type="ECO:0000256" key="1">
    <source>
        <dbReference type="ARBA" id="ARBA00004604"/>
    </source>
</evidence>
<dbReference type="OrthoDB" id="6780543at2759"/>
<dbReference type="FunFam" id="1.10.287.4070:FF:000001">
    <property type="entry name" value="Probable Nucleolar protein 58"/>
    <property type="match status" value="1"/>
</dbReference>
<evidence type="ECO:0000259" key="6">
    <source>
        <dbReference type="PROSITE" id="PS51358"/>
    </source>
</evidence>
<dbReference type="SMART" id="SM00931">
    <property type="entry name" value="NOSIC"/>
    <property type="match status" value="1"/>
</dbReference>
<reference evidence="7" key="1">
    <citation type="submission" date="2020-08" db="EMBL/GenBank/DDBJ databases">
        <title>Multicomponent nature underlies the extraordinary mechanical properties of spider dragline silk.</title>
        <authorList>
            <person name="Kono N."/>
            <person name="Nakamura H."/>
            <person name="Mori M."/>
            <person name="Yoshida Y."/>
            <person name="Ohtoshi R."/>
            <person name="Malay A.D."/>
            <person name="Moran D.A.P."/>
            <person name="Tomita M."/>
            <person name="Numata K."/>
            <person name="Arakawa K."/>
        </authorList>
    </citation>
    <scope>NUCLEOTIDE SEQUENCE</scope>
</reference>
<accession>A0A8X6QFY0</accession>
<evidence type="ECO:0000256" key="5">
    <source>
        <dbReference type="SAM" id="MobiDB-lite"/>
    </source>
</evidence>
<evidence type="ECO:0000313" key="8">
    <source>
        <dbReference type="Proteomes" id="UP000887013"/>
    </source>
</evidence>
<keyword evidence="8" id="KW-1185">Reference proteome</keyword>
<dbReference type="PROSITE" id="PS51358">
    <property type="entry name" value="NOP"/>
    <property type="match status" value="1"/>
</dbReference>
<dbReference type="Gene3D" id="1.10.287.4070">
    <property type="match status" value="1"/>
</dbReference>
<proteinExistence type="inferred from homology"/>
<dbReference type="Pfam" id="PF08156">
    <property type="entry name" value="NOP5NT"/>
    <property type="match status" value="1"/>
</dbReference>
<dbReference type="InterPro" id="IPR036070">
    <property type="entry name" value="Nop_dom_sf"/>
</dbReference>
<dbReference type="GO" id="GO:0031428">
    <property type="term" value="C:box C/D methylation guide snoRNP complex"/>
    <property type="evidence" value="ECO:0007669"/>
    <property type="project" value="InterPro"/>
</dbReference>
<dbReference type="InterPro" id="IPR002687">
    <property type="entry name" value="Nop_dom"/>
</dbReference>
<keyword evidence="4" id="KW-0539">Nucleus</keyword>
<comment type="similarity">
    <text evidence="2">Belongs to the NOP5/NOP56 family.</text>
</comment>
<evidence type="ECO:0000256" key="2">
    <source>
        <dbReference type="ARBA" id="ARBA00009211"/>
    </source>
</evidence>
<dbReference type="GO" id="GO:0030515">
    <property type="term" value="F:snoRNA binding"/>
    <property type="evidence" value="ECO:0007669"/>
    <property type="project" value="InterPro"/>
</dbReference>
<dbReference type="GO" id="GO:0032040">
    <property type="term" value="C:small-subunit processome"/>
    <property type="evidence" value="ECO:0007669"/>
    <property type="project" value="InterPro"/>
</dbReference>
<name>A0A8X6QFY0_NEPPI</name>
<dbReference type="FunFam" id="1.10.246.90:FF:000005">
    <property type="entry name" value="Nucleolar protein 5, putative"/>
    <property type="match status" value="1"/>
</dbReference>
<sequence>MLVLFETAGGFAIFKILKEKKLQKSENLYKEFQNPENASKFIKLIRFEKFASMEDALATASATIKGKMSKKLKKCLKDLVSEEAQEKLAVADAKLGSCISSKLNINCVNNSAIQELMRCIRMHLDSLIEGITPKDLAAMSLGVAHGLSRYKFKFSPDKIDKMVIEAVSALDDLDKELNNYVMRCKEWYGWHFPELAKLISDNTLYIKIVVAMGCRENAATTDFSSILSEEDEKKVKEMAELSMGTEIMEDDIFNIKNMCEEVLKLQECRASLYEYLKNRMVAVAPNMASLVGEMVGARLISHAGSLVNLAKHPASTVQILGAEKALFKALKERHNTPKYGLIYHAQYIGQSNQAIKGKASRMLAAKTALAARVDAFGEEDIDIGTEHRAKLERNLKFLEENAIKGISGTGKARARMEKYDNKSKVFQYNPGDDSFLRSKAHKPFGKRKFQSEDQSEMQHPKKFKTEVKEE</sequence>
<organism evidence="7 8">
    <name type="scientific">Nephila pilipes</name>
    <name type="common">Giant wood spider</name>
    <name type="synonym">Nephila maculata</name>
    <dbReference type="NCBI Taxonomy" id="299642"/>
    <lineage>
        <taxon>Eukaryota</taxon>
        <taxon>Metazoa</taxon>
        <taxon>Ecdysozoa</taxon>
        <taxon>Arthropoda</taxon>
        <taxon>Chelicerata</taxon>
        <taxon>Arachnida</taxon>
        <taxon>Araneae</taxon>
        <taxon>Araneomorphae</taxon>
        <taxon>Entelegynae</taxon>
        <taxon>Araneoidea</taxon>
        <taxon>Nephilidae</taxon>
        <taxon>Nephila</taxon>
    </lineage>
</organism>
<dbReference type="PANTHER" id="PTHR10894">
    <property type="entry name" value="NUCLEOLAR PROTEIN 5 NUCLEOLAR PROTEIN NOP5 NOP58"/>
    <property type="match status" value="1"/>
</dbReference>
<dbReference type="Gene3D" id="1.10.246.90">
    <property type="entry name" value="Nop domain"/>
    <property type="match status" value="1"/>
</dbReference>
<dbReference type="AlphaFoldDB" id="A0A8X6QFY0"/>